<keyword evidence="2" id="KW-1185">Reference proteome</keyword>
<sequence>MCDKDDDEGPGLEELDDEFNSLLLNLDDYEENEVSLPEGLDLNQVMEKLRSETPLSPLQYECNEIISKISEFRLEHFAKQEISKLSQLLNESKTSDTGQVVSQDLGIFFSKVHTHANSLDFRMQCLKLFKNETSDSIAHTRNCFNISVEIRKFVLAKKAKKVQLVTKSLSKSTITVLVLDM</sequence>
<comment type="caution">
    <text evidence="1">The sequence shown here is derived from an EMBL/GenBank/DDBJ whole genome shotgun (WGS) entry which is preliminary data.</text>
</comment>
<dbReference type="AlphaFoldDB" id="A0A9D4DUA2"/>
<name>A0A9D4DUA2_DREPO</name>
<reference evidence="1" key="2">
    <citation type="submission" date="2020-11" db="EMBL/GenBank/DDBJ databases">
        <authorList>
            <person name="McCartney M.A."/>
            <person name="Auch B."/>
            <person name="Kono T."/>
            <person name="Mallez S."/>
            <person name="Becker A."/>
            <person name="Gohl D.M."/>
            <person name="Silverstein K.A.T."/>
            <person name="Koren S."/>
            <person name="Bechman K.B."/>
            <person name="Herman A."/>
            <person name="Abrahante J.E."/>
            <person name="Garbe J."/>
        </authorList>
    </citation>
    <scope>NUCLEOTIDE SEQUENCE</scope>
    <source>
        <strain evidence="1">Duluth1</strain>
        <tissue evidence="1">Whole animal</tissue>
    </source>
</reference>
<proteinExistence type="predicted"/>
<dbReference type="Proteomes" id="UP000828390">
    <property type="component" value="Unassembled WGS sequence"/>
</dbReference>
<protein>
    <submittedName>
        <fullName evidence="1">Uncharacterized protein</fullName>
    </submittedName>
</protein>
<dbReference type="EMBL" id="JAIWYP010000010">
    <property type="protein sequence ID" value="KAH3754222.1"/>
    <property type="molecule type" value="Genomic_DNA"/>
</dbReference>
<accession>A0A9D4DUA2</accession>
<evidence type="ECO:0000313" key="1">
    <source>
        <dbReference type="EMBL" id="KAH3754222.1"/>
    </source>
</evidence>
<reference evidence="1" key="1">
    <citation type="journal article" date="2019" name="bioRxiv">
        <title>The Genome of the Zebra Mussel, Dreissena polymorpha: A Resource for Invasive Species Research.</title>
        <authorList>
            <person name="McCartney M.A."/>
            <person name="Auch B."/>
            <person name="Kono T."/>
            <person name="Mallez S."/>
            <person name="Zhang Y."/>
            <person name="Obille A."/>
            <person name="Becker A."/>
            <person name="Abrahante J.E."/>
            <person name="Garbe J."/>
            <person name="Badalamenti J.P."/>
            <person name="Herman A."/>
            <person name="Mangelson H."/>
            <person name="Liachko I."/>
            <person name="Sullivan S."/>
            <person name="Sone E.D."/>
            <person name="Koren S."/>
            <person name="Silverstein K.A.T."/>
            <person name="Beckman K.B."/>
            <person name="Gohl D.M."/>
        </authorList>
    </citation>
    <scope>NUCLEOTIDE SEQUENCE</scope>
    <source>
        <strain evidence="1">Duluth1</strain>
        <tissue evidence="1">Whole animal</tissue>
    </source>
</reference>
<gene>
    <name evidence="1" type="ORF">DPMN_188886</name>
</gene>
<organism evidence="1 2">
    <name type="scientific">Dreissena polymorpha</name>
    <name type="common">Zebra mussel</name>
    <name type="synonym">Mytilus polymorpha</name>
    <dbReference type="NCBI Taxonomy" id="45954"/>
    <lineage>
        <taxon>Eukaryota</taxon>
        <taxon>Metazoa</taxon>
        <taxon>Spiralia</taxon>
        <taxon>Lophotrochozoa</taxon>
        <taxon>Mollusca</taxon>
        <taxon>Bivalvia</taxon>
        <taxon>Autobranchia</taxon>
        <taxon>Heteroconchia</taxon>
        <taxon>Euheterodonta</taxon>
        <taxon>Imparidentia</taxon>
        <taxon>Neoheterodontei</taxon>
        <taxon>Myida</taxon>
        <taxon>Dreissenoidea</taxon>
        <taxon>Dreissenidae</taxon>
        <taxon>Dreissena</taxon>
    </lineage>
</organism>
<evidence type="ECO:0000313" key="2">
    <source>
        <dbReference type="Proteomes" id="UP000828390"/>
    </source>
</evidence>